<sequence length="403" mass="45285">MKEKLTAKLLGSLQVTGNEYEVHDTTVGGLFVRVTAAGAKSYVVSWARGRKKTLGRVGILTLDQARTEATQYLAEARAHGEPLAVTQGRRGATLPSLRDFIEDTYMPWFKAHHKGHEKTQHTLINNFDPIMVQRLDAITGRDLEQIRTGWMQAGNKASTVNRKMGSISGVFSRAVEWEYINTHPLAKLKQLKVDSKGVIRYLAAAETKRLRDALDARQDEMRAERESANTWRTERHREPLPSLLQLPFTDHLKPMVLVSLNTGMRRGELFDLKWSAVNFDTKTITVAGATTKTSDTRHIPMNKETIGVLEAWKKQVSESPYVFPGQGGGRFEDVKSAWLKLLERAQIVGFRWHDMRHDFASRLVMAGVPLNTVRDLLGHADIKMTLRYAHLAPGTKAAAVELI</sequence>
<keyword evidence="3" id="KW-0238">DNA-binding</keyword>
<reference evidence="6 7" key="1">
    <citation type="submission" date="2020-10" db="EMBL/GenBank/DDBJ databases">
        <title>High quality whole genome sequence of Pseudomonas poae PMA22.</title>
        <authorList>
            <person name="Hernandez J.G."/>
            <person name="Rodriguez P."/>
            <person name="Cuevas C."/>
            <person name="de la Calle F."/>
            <person name="Galan B."/>
            <person name="Garcia J.L."/>
        </authorList>
    </citation>
    <scope>NUCLEOTIDE SEQUENCE [LARGE SCALE GENOMIC DNA]</scope>
    <source>
        <strain evidence="6 7">PMA22</strain>
    </source>
</reference>
<evidence type="ECO:0000256" key="4">
    <source>
        <dbReference type="ARBA" id="ARBA00023172"/>
    </source>
</evidence>
<dbReference type="Proteomes" id="UP000594923">
    <property type="component" value="Chromosome"/>
</dbReference>
<evidence type="ECO:0000313" key="6">
    <source>
        <dbReference type="EMBL" id="QOQ75828.1"/>
    </source>
</evidence>
<feature type="domain" description="Tyr recombinase" evidence="5">
    <location>
        <begin position="228"/>
        <end position="401"/>
    </location>
</feature>
<dbReference type="SUPFAM" id="SSF56349">
    <property type="entry name" value="DNA breaking-rejoining enzymes"/>
    <property type="match status" value="1"/>
</dbReference>
<keyword evidence="2" id="KW-0229">DNA integration</keyword>
<dbReference type="InterPro" id="IPR011010">
    <property type="entry name" value="DNA_brk_join_enz"/>
</dbReference>
<dbReference type="EMBL" id="CP063073">
    <property type="protein sequence ID" value="QOQ75828.1"/>
    <property type="molecule type" value="Genomic_DNA"/>
</dbReference>
<dbReference type="CDD" id="cd00796">
    <property type="entry name" value="INT_Rci_Hp1_C"/>
    <property type="match status" value="1"/>
</dbReference>
<name>A0A7M1KJ16_9PSED</name>
<evidence type="ECO:0000313" key="7">
    <source>
        <dbReference type="Proteomes" id="UP000594923"/>
    </source>
</evidence>
<accession>A0A7M1KJ16</accession>
<dbReference type="InterPro" id="IPR038488">
    <property type="entry name" value="Integrase_DNA-bd_sf"/>
</dbReference>
<dbReference type="Gene3D" id="3.30.160.390">
    <property type="entry name" value="Integrase, DNA-binding domain"/>
    <property type="match status" value="1"/>
</dbReference>
<dbReference type="PANTHER" id="PTHR30629">
    <property type="entry name" value="PROPHAGE INTEGRASE"/>
    <property type="match status" value="1"/>
</dbReference>
<dbReference type="PANTHER" id="PTHR30629:SF2">
    <property type="entry name" value="PROPHAGE INTEGRASE INTS-RELATED"/>
    <property type="match status" value="1"/>
</dbReference>
<dbReference type="Pfam" id="PF13356">
    <property type="entry name" value="Arm-DNA-bind_3"/>
    <property type="match status" value="1"/>
</dbReference>
<evidence type="ECO:0000256" key="2">
    <source>
        <dbReference type="ARBA" id="ARBA00022908"/>
    </source>
</evidence>
<dbReference type="AlphaFoldDB" id="A0A7M1KJ16"/>
<gene>
    <name evidence="6" type="ORF">IMF22_01770</name>
</gene>
<dbReference type="Pfam" id="PF00589">
    <property type="entry name" value="Phage_integrase"/>
    <property type="match status" value="1"/>
</dbReference>
<dbReference type="Gene3D" id="1.10.150.130">
    <property type="match status" value="1"/>
</dbReference>
<dbReference type="InterPro" id="IPR050808">
    <property type="entry name" value="Phage_Integrase"/>
</dbReference>
<protein>
    <submittedName>
        <fullName evidence="6">Site-specific integrase</fullName>
    </submittedName>
</protein>
<comment type="similarity">
    <text evidence="1">Belongs to the 'phage' integrase family.</text>
</comment>
<dbReference type="GO" id="GO:0003677">
    <property type="term" value="F:DNA binding"/>
    <property type="evidence" value="ECO:0007669"/>
    <property type="project" value="UniProtKB-KW"/>
</dbReference>
<dbReference type="Pfam" id="PF24624">
    <property type="entry name" value="Int_N"/>
    <property type="match status" value="1"/>
</dbReference>
<dbReference type="GO" id="GO:0015074">
    <property type="term" value="P:DNA integration"/>
    <property type="evidence" value="ECO:0007669"/>
    <property type="project" value="UniProtKB-KW"/>
</dbReference>
<proteinExistence type="inferred from homology"/>
<organism evidence="6 7">
    <name type="scientific">Pseudomonas poae</name>
    <dbReference type="NCBI Taxonomy" id="200451"/>
    <lineage>
        <taxon>Bacteria</taxon>
        <taxon>Pseudomonadati</taxon>
        <taxon>Pseudomonadota</taxon>
        <taxon>Gammaproteobacteria</taxon>
        <taxon>Pseudomonadales</taxon>
        <taxon>Pseudomonadaceae</taxon>
        <taxon>Pseudomonas</taxon>
    </lineage>
</organism>
<dbReference type="InterPro" id="IPR013762">
    <property type="entry name" value="Integrase-like_cat_sf"/>
</dbReference>
<dbReference type="InterPro" id="IPR010998">
    <property type="entry name" value="Integrase_recombinase_N"/>
</dbReference>
<evidence type="ECO:0000256" key="3">
    <source>
        <dbReference type="ARBA" id="ARBA00023125"/>
    </source>
</evidence>
<dbReference type="RefSeq" id="WP_197627053.1">
    <property type="nucleotide sequence ID" value="NZ_CP063073.1"/>
</dbReference>
<dbReference type="InterPro" id="IPR002104">
    <property type="entry name" value="Integrase_catalytic"/>
</dbReference>
<dbReference type="PROSITE" id="PS51898">
    <property type="entry name" value="TYR_RECOMBINASE"/>
    <property type="match status" value="1"/>
</dbReference>
<dbReference type="InterPro" id="IPR057084">
    <property type="entry name" value="Int_N"/>
</dbReference>
<keyword evidence="4" id="KW-0233">DNA recombination</keyword>
<evidence type="ECO:0000259" key="5">
    <source>
        <dbReference type="PROSITE" id="PS51898"/>
    </source>
</evidence>
<dbReference type="Gene3D" id="1.10.443.10">
    <property type="entry name" value="Intergrase catalytic core"/>
    <property type="match status" value="1"/>
</dbReference>
<evidence type="ECO:0000256" key="1">
    <source>
        <dbReference type="ARBA" id="ARBA00008857"/>
    </source>
</evidence>
<dbReference type="GO" id="GO:0006310">
    <property type="term" value="P:DNA recombination"/>
    <property type="evidence" value="ECO:0007669"/>
    <property type="project" value="UniProtKB-KW"/>
</dbReference>
<dbReference type="InterPro" id="IPR025166">
    <property type="entry name" value="Integrase_DNA_bind_dom"/>
</dbReference>